<dbReference type="EMBL" id="QJKJ01010038">
    <property type="protein sequence ID" value="RDX74841.1"/>
    <property type="molecule type" value="Genomic_DNA"/>
</dbReference>
<protein>
    <submittedName>
        <fullName evidence="2">Uncharacterized protein</fullName>
    </submittedName>
</protein>
<organism evidence="2 3">
    <name type="scientific">Mucuna pruriens</name>
    <name type="common">Velvet bean</name>
    <name type="synonym">Dolichos pruriens</name>
    <dbReference type="NCBI Taxonomy" id="157652"/>
    <lineage>
        <taxon>Eukaryota</taxon>
        <taxon>Viridiplantae</taxon>
        <taxon>Streptophyta</taxon>
        <taxon>Embryophyta</taxon>
        <taxon>Tracheophyta</taxon>
        <taxon>Spermatophyta</taxon>
        <taxon>Magnoliopsida</taxon>
        <taxon>eudicotyledons</taxon>
        <taxon>Gunneridae</taxon>
        <taxon>Pentapetalae</taxon>
        <taxon>rosids</taxon>
        <taxon>fabids</taxon>
        <taxon>Fabales</taxon>
        <taxon>Fabaceae</taxon>
        <taxon>Papilionoideae</taxon>
        <taxon>50 kb inversion clade</taxon>
        <taxon>NPAAA clade</taxon>
        <taxon>indigoferoid/millettioid clade</taxon>
        <taxon>Phaseoleae</taxon>
        <taxon>Mucuna</taxon>
    </lineage>
</organism>
<proteinExistence type="predicted"/>
<name>A0A371F973_MUCPR</name>
<feature type="compositionally biased region" description="Basic and acidic residues" evidence="1">
    <location>
        <begin position="120"/>
        <end position="131"/>
    </location>
</feature>
<comment type="caution">
    <text evidence="2">The sequence shown here is derived from an EMBL/GenBank/DDBJ whole genome shotgun (WGS) entry which is preliminary data.</text>
</comment>
<keyword evidence="3" id="KW-1185">Reference proteome</keyword>
<gene>
    <name evidence="2" type="ORF">CR513_45358</name>
</gene>
<evidence type="ECO:0000313" key="2">
    <source>
        <dbReference type="EMBL" id="RDX74841.1"/>
    </source>
</evidence>
<sequence>MEDETSGKGSTLILGRLFLMTARTKIDMHARTLSMEFSDTLVLGSIIEEADYEEVHNLPNSEDNNNDIADLEFEAELLEVSNQACKWGNPECVNRAEVKVAETKKPFSAQLATIFTAETESTKRGRDEEKTGVNSAE</sequence>
<reference evidence="2" key="1">
    <citation type="submission" date="2018-05" db="EMBL/GenBank/DDBJ databases">
        <title>Draft genome of Mucuna pruriens seed.</title>
        <authorList>
            <person name="Nnadi N.E."/>
            <person name="Vos R."/>
            <person name="Hasami M.H."/>
            <person name="Devisetty U.K."/>
            <person name="Aguiy J.C."/>
        </authorList>
    </citation>
    <scope>NUCLEOTIDE SEQUENCE [LARGE SCALE GENOMIC DNA]</scope>
    <source>
        <strain evidence="2">JCA_2017</strain>
    </source>
</reference>
<dbReference type="Proteomes" id="UP000257109">
    <property type="component" value="Unassembled WGS sequence"/>
</dbReference>
<feature type="region of interest" description="Disordered" evidence="1">
    <location>
        <begin position="118"/>
        <end position="137"/>
    </location>
</feature>
<feature type="non-terminal residue" evidence="2">
    <location>
        <position position="1"/>
    </location>
</feature>
<evidence type="ECO:0000313" key="3">
    <source>
        <dbReference type="Proteomes" id="UP000257109"/>
    </source>
</evidence>
<dbReference type="AlphaFoldDB" id="A0A371F973"/>
<accession>A0A371F973</accession>
<evidence type="ECO:0000256" key="1">
    <source>
        <dbReference type="SAM" id="MobiDB-lite"/>
    </source>
</evidence>